<protein>
    <submittedName>
        <fullName evidence="1">Uncharacterized protein</fullName>
    </submittedName>
</protein>
<dbReference type="Proteomes" id="UP001182355">
    <property type="component" value="Unassembled WGS sequence"/>
</dbReference>
<reference evidence="1" key="1">
    <citation type="submission" date="2023-02" db="EMBL/GenBank/DDBJ databases">
        <authorList>
            <person name="Ashton P.M."/>
            <person name="Dallman T."/>
            <person name="Nair S."/>
            <person name="De Pinna E."/>
            <person name="Peters T."/>
            <person name="Grant K."/>
        </authorList>
    </citation>
    <scope>NUCLEOTIDE SEQUENCE</scope>
    <source>
        <strain evidence="1">01103883</strain>
    </source>
</reference>
<gene>
    <name evidence="1" type="ORF">RSF11_004399</name>
</gene>
<sequence length="113" mass="13138">MKFSKKVYKNTPEYALYIKARFADRSSHSFEFDGHRWAYEHTSFDDAGNYDLLYRFTDDEVSPVETSDDLSVRDYMAAKYMQGVSANPERLYSNDDLAEEAYQMADAMIKARG</sequence>
<name>A0AAD2ZB19_YEREN</name>
<proteinExistence type="predicted"/>
<evidence type="ECO:0000313" key="2">
    <source>
        <dbReference type="Proteomes" id="UP001182355"/>
    </source>
</evidence>
<dbReference type="EMBL" id="ABNAVX010000061">
    <property type="protein sequence ID" value="ELI8104619.1"/>
    <property type="molecule type" value="Genomic_DNA"/>
</dbReference>
<accession>A0AAD2ZB19</accession>
<dbReference type="AlphaFoldDB" id="A0AAD2ZB19"/>
<dbReference type="RefSeq" id="WP_050881091.1">
    <property type="nucleotide sequence ID" value="NZ_CP022338.1"/>
</dbReference>
<comment type="caution">
    <text evidence="1">The sequence shown here is derived from an EMBL/GenBank/DDBJ whole genome shotgun (WGS) entry which is preliminary data.</text>
</comment>
<organism evidence="1 2">
    <name type="scientific">Yersinia enterocolitica</name>
    <dbReference type="NCBI Taxonomy" id="630"/>
    <lineage>
        <taxon>Bacteria</taxon>
        <taxon>Pseudomonadati</taxon>
        <taxon>Pseudomonadota</taxon>
        <taxon>Gammaproteobacteria</taxon>
        <taxon>Enterobacterales</taxon>
        <taxon>Yersiniaceae</taxon>
        <taxon>Yersinia</taxon>
    </lineage>
</organism>
<evidence type="ECO:0000313" key="1">
    <source>
        <dbReference type="EMBL" id="ELI8104619.1"/>
    </source>
</evidence>
<dbReference type="GeneID" id="75142107"/>